<protein>
    <submittedName>
        <fullName evidence="1">Uncharacterized protein</fullName>
    </submittedName>
</protein>
<proteinExistence type="predicted"/>
<dbReference type="Proteomes" id="UP000176527">
    <property type="component" value="Unassembled WGS sequence"/>
</dbReference>
<evidence type="ECO:0000313" key="2">
    <source>
        <dbReference type="Proteomes" id="UP000176527"/>
    </source>
</evidence>
<reference evidence="1 2" key="1">
    <citation type="journal article" date="2016" name="Nat. Commun.">
        <title>Thousands of microbial genomes shed light on interconnected biogeochemical processes in an aquifer system.</title>
        <authorList>
            <person name="Anantharaman K."/>
            <person name="Brown C.T."/>
            <person name="Hug L.A."/>
            <person name="Sharon I."/>
            <person name="Castelle C.J."/>
            <person name="Probst A.J."/>
            <person name="Thomas B.C."/>
            <person name="Singh A."/>
            <person name="Wilkins M.J."/>
            <person name="Karaoz U."/>
            <person name="Brodie E.L."/>
            <person name="Williams K.H."/>
            <person name="Hubbard S.S."/>
            <person name="Banfield J.F."/>
        </authorList>
    </citation>
    <scope>NUCLEOTIDE SEQUENCE [LARGE SCALE GENOMIC DNA]</scope>
</reference>
<dbReference type="EMBL" id="MFDE01000014">
    <property type="protein sequence ID" value="OGE38690.1"/>
    <property type="molecule type" value="Genomic_DNA"/>
</dbReference>
<evidence type="ECO:0000313" key="1">
    <source>
        <dbReference type="EMBL" id="OGE38690.1"/>
    </source>
</evidence>
<dbReference type="AlphaFoldDB" id="A0A1F5KD17"/>
<accession>A0A1F5KD17</accession>
<gene>
    <name evidence="1" type="ORF">A3F00_03410</name>
</gene>
<name>A0A1F5KD17_9BACT</name>
<sequence>MAERSGEQIQDTIGFLNSMVGGEPIVITRSDEVNFALNAAYHAELNLKDRDKSLFNRGLMVGIEFAVTNGGMMDPNLLEIVERYRRYLDSIIVKSFKKTDQELLEPYTKSEEVRRLNEKFLQDPNSVQRFSFGIEKSFIMIMTEVE</sequence>
<organism evidence="1 2">
    <name type="scientific">Candidatus Daviesbacteria bacterium RIFCSPHIGHO2_12_FULL_37_11</name>
    <dbReference type="NCBI Taxonomy" id="1797777"/>
    <lineage>
        <taxon>Bacteria</taxon>
        <taxon>Candidatus Daviesiibacteriota</taxon>
    </lineage>
</organism>
<comment type="caution">
    <text evidence="1">The sequence shown here is derived from an EMBL/GenBank/DDBJ whole genome shotgun (WGS) entry which is preliminary data.</text>
</comment>